<evidence type="ECO:0000256" key="2">
    <source>
        <dbReference type="SAM" id="MobiDB-lite"/>
    </source>
</evidence>
<dbReference type="SUPFAM" id="SSF46689">
    <property type="entry name" value="Homeodomain-like"/>
    <property type="match status" value="1"/>
</dbReference>
<dbReference type="InterPro" id="IPR045823">
    <property type="entry name" value="TetR_C_32"/>
</dbReference>
<evidence type="ECO:0000313" key="5">
    <source>
        <dbReference type="EMBL" id="MCD2193988.1"/>
    </source>
</evidence>
<sequence length="267" mass="28681">MSRRSQRHGDEGQGRRDGSRRGHPGSSSDGAAADAPAGDDAGAGGADEDSAPPPRRDKRSSRWDEHRRARRKELTLATIVAIRAHGADVGMSQVAAQARTSKTVVYRHFADKFDLYQAVCERVGAVIVGQVQEAMRQAGPPEKTLLAGVDAYLGLIEADPDIYRYVMRPPTSERSSSSGGPNDFVGDLTSFIGDFVGDIISTELHRQNRDATPATTWGHALVGMVRSVGDHWLTVRPEVPRETIATEIADLAWAGLSRTVNEAAASA</sequence>
<dbReference type="InterPro" id="IPR009057">
    <property type="entry name" value="Homeodomain-like_sf"/>
</dbReference>
<name>A0ABS8P6W9_9PSEU</name>
<keyword evidence="1" id="KW-0238">DNA-binding</keyword>
<feature type="compositionally biased region" description="Low complexity" evidence="2">
    <location>
        <begin position="24"/>
        <end position="40"/>
    </location>
</feature>
<keyword evidence="6" id="KW-1185">Reference proteome</keyword>
<dbReference type="Pfam" id="PF19344">
    <property type="entry name" value="TetR_C_32"/>
    <property type="match status" value="1"/>
</dbReference>
<feature type="domain" description="Tetracyclin repressor-like MT0489/Rv0472c C-terminal" evidence="4">
    <location>
        <begin position="144"/>
        <end position="263"/>
    </location>
</feature>
<evidence type="ECO:0000256" key="1">
    <source>
        <dbReference type="ARBA" id="ARBA00023125"/>
    </source>
</evidence>
<dbReference type="RefSeq" id="WP_230733451.1">
    <property type="nucleotide sequence ID" value="NZ_JAJNDB010000002.1"/>
</dbReference>
<feature type="region of interest" description="Disordered" evidence="2">
    <location>
        <begin position="1"/>
        <end position="68"/>
    </location>
</feature>
<feature type="compositionally biased region" description="Basic and acidic residues" evidence="2">
    <location>
        <begin position="7"/>
        <end position="20"/>
    </location>
</feature>
<dbReference type="EMBL" id="JAJNDB010000002">
    <property type="protein sequence ID" value="MCD2193988.1"/>
    <property type="molecule type" value="Genomic_DNA"/>
</dbReference>
<proteinExistence type="predicted"/>
<accession>A0ABS8P6W9</accession>
<feature type="domain" description="HTH tetR-type" evidence="3">
    <location>
        <begin position="81"/>
        <end position="119"/>
    </location>
</feature>
<reference evidence="5 6" key="1">
    <citation type="submission" date="2021-11" db="EMBL/GenBank/DDBJ databases">
        <title>Draft genome sequence of Actinomycetospora sp. SF1 isolated from the rhizosphere soil.</title>
        <authorList>
            <person name="Duangmal K."/>
            <person name="Chantavorakit T."/>
        </authorList>
    </citation>
    <scope>NUCLEOTIDE SEQUENCE [LARGE SCALE GENOMIC DNA]</scope>
    <source>
        <strain evidence="5 6">TBRC 5722</strain>
    </source>
</reference>
<evidence type="ECO:0000259" key="3">
    <source>
        <dbReference type="Pfam" id="PF00440"/>
    </source>
</evidence>
<evidence type="ECO:0000259" key="4">
    <source>
        <dbReference type="Pfam" id="PF19344"/>
    </source>
</evidence>
<dbReference type="InterPro" id="IPR050109">
    <property type="entry name" value="HTH-type_TetR-like_transc_reg"/>
</dbReference>
<dbReference type="InterPro" id="IPR001647">
    <property type="entry name" value="HTH_TetR"/>
</dbReference>
<comment type="caution">
    <text evidence="5">The sequence shown here is derived from an EMBL/GenBank/DDBJ whole genome shotgun (WGS) entry which is preliminary data.</text>
</comment>
<dbReference type="Pfam" id="PF00440">
    <property type="entry name" value="TetR_N"/>
    <property type="match status" value="1"/>
</dbReference>
<dbReference type="PANTHER" id="PTHR30055">
    <property type="entry name" value="HTH-TYPE TRANSCRIPTIONAL REGULATOR RUTR"/>
    <property type="match status" value="1"/>
</dbReference>
<protein>
    <submittedName>
        <fullName evidence="5">TetR/AcrR family transcriptional regulator</fullName>
    </submittedName>
</protein>
<evidence type="ECO:0000313" key="6">
    <source>
        <dbReference type="Proteomes" id="UP001199469"/>
    </source>
</evidence>
<dbReference type="SUPFAM" id="SSF48498">
    <property type="entry name" value="Tetracyclin repressor-like, C-terminal domain"/>
    <property type="match status" value="1"/>
</dbReference>
<dbReference type="PANTHER" id="PTHR30055:SF160">
    <property type="entry name" value="TRANSCRIPTIONAL REGULATORY PROTEIN (PROBABLY ASNC-FAMILY)-RELATED"/>
    <property type="match status" value="1"/>
</dbReference>
<dbReference type="Gene3D" id="1.10.357.10">
    <property type="entry name" value="Tetracycline Repressor, domain 2"/>
    <property type="match status" value="1"/>
</dbReference>
<dbReference type="Proteomes" id="UP001199469">
    <property type="component" value="Unassembled WGS sequence"/>
</dbReference>
<organism evidence="5 6">
    <name type="scientific">Actinomycetospora endophytica</name>
    <dbReference type="NCBI Taxonomy" id="2291215"/>
    <lineage>
        <taxon>Bacteria</taxon>
        <taxon>Bacillati</taxon>
        <taxon>Actinomycetota</taxon>
        <taxon>Actinomycetes</taxon>
        <taxon>Pseudonocardiales</taxon>
        <taxon>Pseudonocardiaceae</taxon>
        <taxon>Actinomycetospora</taxon>
    </lineage>
</organism>
<dbReference type="InterPro" id="IPR036271">
    <property type="entry name" value="Tet_transcr_reg_TetR-rel_C_sf"/>
</dbReference>
<gene>
    <name evidence="5" type="ORF">LQ327_11440</name>
</gene>